<dbReference type="InterPro" id="IPR038707">
    <property type="entry name" value="TraQ_sf"/>
</dbReference>
<dbReference type="OrthoDB" id="1167565at2"/>
<dbReference type="Gene3D" id="2.60.40.2410">
    <property type="entry name" value="Uncharacterised protein PF12988, DUF3872"/>
    <property type="match status" value="8"/>
</dbReference>
<sequence length="1012" mass="112613">MKKNYTPFSILFGFLMLLSFIIIACTKDFEDVILDNFDFSFSEEHARAGFVFETTRTTFSLIPEKEITTTKYFMKYNISKGNGFFLGMEGDTISSNDTLEVSRPNWIYNYMALDTGLHKVNVMAWDSNANQKELELLYDTEFSSFSFQLNKGVNEFIVNSKNPVNVTLLRDKETNTAEGNNAFQITYQIEDGTGELYDGDTEFEQGEPYSLPKGVTELGYLPDTLGEHKLIVSATAPDGATIAQELILIVLNLDFTINSTASSTQVELDTNLAINMDLKTLDEESDVTYEITHSFATESEGAGTVRDQNGGVMDPGQYRGILPNSYNYTFTSTELGKRKIYFDVRDSNGQIKRDSVEIEVANIPFTFSGNAESNSVFINETTQLNFNIKSNGNTDNIEYNIAYEILEGNGMVRGINGNTLQNSTDYPVDLGNFSLFYIPETVGSHQIAFTVTDNYGQEVGPVLIDLETKQNDFNVSITPSKTSEFANIPVNVIINIDEIPDGTNDGYEAFYSSGRNGSIRTNGVEYGPGEKFPLSADINNVVYTGTEPGQHDIALSVESSVNVTHTASTSINYNEVDFSFTGGSQKSDISVGELTSLNFNITETVGTSDFTMRYSINGNALIKDTNGVDVSPGNIYDVPKGNFNWSLEGTTAGSISMTFYAQNDTGLEKTVTISINVEAKDYTFTANSTASNAFTGDPVTINFNISEIGIGGDTYTMYYSTGSSNGSFEYNGNTYAAGESFSIPVDPFQGIYTGLSESNHSVQFTVRSSSEVEKNASININYAKYEEFFDFNVSQSSQDKYEDQPFSMTVVTNATSRHEPDVTYEMTFNFTGATAGYIIYKGIIYREGETIPLDYGSTPMQFYPQTDENFTINFRVENSTGISRSVSESVTMLKKPVASVKGEKRNINCGGLNGCDYEVLIYTCWDVSCSEAYNGASLQQVEIRIWNRHDRKFDTYLFNYNDALGSGVDRYFKLEEEPRESRLRYLDQRYEVRVQDSNGQWSQTERGTIQRV</sequence>
<dbReference type="Pfam" id="PF12988">
    <property type="entry name" value="TraQ_transposon"/>
    <property type="match status" value="1"/>
</dbReference>
<organism evidence="1 2">
    <name type="scientific">Flagellimonas pacifica</name>
    <dbReference type="NCBI Taxonomy" id="1247520"/>
    <lineage>
        <taxon>Bacteria</taxon>
        <taxon>Pseudomonadati</taxon>
        <taxon>Bacteroidota</taxon>
        <taxon>Flavobacteriia</taxon>
        <taxon>Flavobacteriales</taxon>
        <taxon>Flavobacteriaceae</taxon>
        <taxon>Flagellimonas</taxon>
    </lineage>
</organism>
<dbReference type="AlphaFoldDB" id="A0A285MVS7"/>
<dbReference type="EMBL" id="OBEH01000005">
    <property type="protein sequence ID" value="SNZ01300.1"/>
    <property type="molecule type" value="Genomic_DNA"/>
</dbReference>
<dbReference type="Proteomes" id="UP000219048">
    <property type="component" value="Unassembled WGS sequence"/>
</dbReference>
<accession>A0A285MVS7</accession>
<gene>
    <name evidence="1" type="ORF">SAMN06265377_3138</name>
</gene>
<proteinExistence type="predicted"/>
<dbReference type="PROSITE" id="PS51257">
    <property type="entry name" value="PROKAR_LIPOPROTEIN"/>
    <property type="match status" value="1"/>
</dbReference>
<name>A0A285MVS7_9FLAO</name>
<evidence type="ECO:0000313" key="1">
    <source>
        <dbReference type="EMBL" id="SNZ01300.1"/>
    </source>
</evidence>
<dbReference type="RefSeq" id="WP_097046758.1">
    <property type="nucleotide sequence ID" value="NZ_OBEH01000005.1"/>
</dbReference>
<keyword evidence="2" id="KW-1185">Reference proteome</keyword>
<protein>
    <recommendedName>
        <fullName evidence="3">DUF3872 domain-containing protein</fullName>
    </recommendedName>
</protein>
<evidence type="ECO:0000313" key="2">
    <source>
        <dbReference type="Proteomes" id="UP000219048"/>
    </source>
</evidence>
<evidence type="ECO:0008006" key="3">
    <source>
        <dbReference type="Google" id="ProtNLM"/>
    </source>
</evidence>
<reference evidence="2" key="1">
    <citation type="submission" date="2017-09" db="EMBL/GenBank/DDBJ databases">
        <authorList>
            <person name="Varghese N."/>
            <person name="Submissions S."/>
        </authorList>
    </citation>
    <scope>NUCLEOTIDE SEQUENCE [LARGE SCALE GENOMIC DNA]</scope>
    <source>
        <strain evidence="2">DSM 25885</strain>
    </source>
</reference>
<dbReference type="InterPro" id="IPR024355">
    <property type="entry name" value="TraQ_bacteroidetes"/>
</dbReference>